<comment type="caution">
    <text evidence="1">The sequence shown here is derived from an EMBL/GenBank/DDBJ whole genome shotgun (WGS) entry which is preliminary data.</text>
</comment>
<dbReference type="Proteomes" id="UP000245591">
    <property type="component" value="Unassembled WGS sequence"/>
</dbReference>
<gene>
    <name evidence="1" type="ORF">BB558_003341</name>
</gene>
<dbReference type="InterPro" id="IPR006722">
    <property type="entry name" value="Sedlin"/>
</dbReference>
<dbReference type="GO" id="GO:0006888">
    <property type="term" value="P:endoplasmic reticulum to Golgi vesicle-mediated transport"/>
    <property type="evidence" value="ECO:0007669"/>
    <property type="project" value="InterPro"/>
</dbReference>
<dbReference type="Pfam" id="PF04628">
    <property type="entry name" value="Sedlin_N"/>
    <property type="match status" value="1"/>
</dbReference>
<dbReference type="SUPFAM" id="SSF64356">
    <property type="entry name" value="SNARE-like"/>
    <property type="match status" value="1"/>
</dbReference>
<dbReference type="InterPro" id="IPR011012">
    <property type="entry name" value="Longin-like_dom_sf"/>
</dbReference>
<dbReference type="PANTHER" id="PTHR12403">
    <property type="entry name" value="TRAFFICKING PROTEIN PARTICLE COMPLEX SUBUNIT 2"/>
    <property type="match status" value="1"/>
</dbReference>
<dbReference type="AlphaFoldDB" id="A0A2U1J6C2"/>
<evidence type="ECO:0000313" key="2">
    <source>
        <dbReference type="Proteomes" id="UP000245591"/>
    </source>
</evidence>
<keyword evidence="2" id="KW-1185">Reference proteome</keyword>
<evidence type="ECO:0008006" key="3">
    <source>
        <dbReference type="Google" id="ProtNLM"/>
    </source>
</evidence>
<organism evidence="1 2">
    <name type="scientific">Smittium angustum</name>
    <dbReference type="NCBI Taxonomy" id="133377"/>
    <lineage>
        <taxon>Eukaryota</taxon>
        <taxon>Fungi</taxon>
        <taxon>Fungi incertae sedis</taxon>
        <taxon>Zoopagomycota</taxon>
        <taxon>Kickxellomycotina</taxon>
        <taxon>Harpellomycetes</taxon>
        <taxon>Harpellales</taxon>
        <taxon>Legeriomycetaceae</taxon>
        <taxon>Smittium</taxon>
    </lineage>
</organism>
<sequence>MSTTYYFVIVGTNDSPIYEAEIGNSIPESTTAKKDEYKHLNQFIIHSALDLVDDAIWESNNCFLKVVDCVNDWNVSAYVTPSNVRLMLLHEAKNEERIKLFFQETHELYVKTLLNPFYELNSEINSSQFDISTRKIAKKYLL</sequence>
<dbReference type="GO" id="GO:0005737">
    <property type="term" value="C:cytoplasm"/>
    <property type="evidence" value="ECO:0007669"/>
    <property type="project" value="GOC"/>
</dbReference>
<dbReference type="Gene3D" id="3.30.450.70">
    <property type="match status" value="1"/>
</dbReference>
<dbReference type="CDD" id="cd14825">
    <property type="entry name" value="TRAPPC2_sedlin"/>
    <property type="match status" value="1"/>
</dbReference>
<dbReference type="EMBL" id="MBFU01000324">
    <property type="protein sequence ID" value="PWA00604.1"/>
    <property type="molecule type" value="Genomic_DNA"/>
</dbReference>
<name>A0A2U1J6C2_SMIAN</name>
<evidence type="ECO:0000313" key="1">
    <source>
        <dbReference type="EMBL" id="PWA00604.1"/>
    </source>
</evidence>
<accession>A0A2U1J6C2</accession>
<proteinExistence type="predicted"/>
<reference evidence="1 2" key="1">
    <citation type="journal article" date="2018" name="MBio">
        <title>Comparative Genomics Reveals the Core Gene Toolbox for the Fungus-Insect Symbiosis.</title>
        <authorList>
            <person name="Wang Y."/>
            <person name="Stata M."/>
            <person name="Wang W."/>
            <person name="Stajich J.E."/>
            <person name="White M.M."/>
            <person name="Moncalvo J.M."/>
        </authorList>
    </citation>
    <scope>NUCLEOTIDE SEQUENCE [LARGE SCALE GENOMIC DNA]</scope>
    <source>
        <strain evidence="1 2">AUS-126-30</strain>
    </source>
</reference>
<protein>
    <recommendedName>
        <fullName evidence="3">Trafficking protein particle complex subunit</fullName>
    </recommendedName>
</protein>